<dbReference type="PANTHER" id="PTHR12549:SF38">
    <property type="entry name" value="JMJC DOMAIN-CONTAINING HISTONE DEMETHYLASE 2, ISOFORM A"/>
    <property type="match status" value="1"/>
</dbReference>
<dbReference type="GO" id="GO:0000118">
    <property type="term" value="C:histone deacetylase complex"/>
    <property type="evidence" value="ECO:0007669"/>
    <property type="project" value="TreeGrafter"/>
</dbReference>
<dbReference type="Proteomes" id="UP001279734">
    <property type="component" value="Unassembled WGS sequence"/>
</dbReference>
<dbReference type="GO" id="GO:0031490">
    <property type="term" value="F:chromatin DNA binding"/>
    <property type="evidence" value="ECO:0007669"/>
    <property type="project" value="TreeGrafter"/>
</dbReference>
<feature type="compositionally biased region" description="Basic and acidic residues" evidence="9">
    <location>
        <begin position="155"/>
        <end position="175"/>
    </location>
</feature>
<evidence type="ECO:0000256" key="6">
    <source>
        <dbReference type="ARBA" id="ARBA00023242"/>
    </source>
</evidence>
<feature type="region of interest" description="Disordered" evidence="9">
    <location>
        <begin position="323"/>
        <end position="344"/>
    </location>
</feature>
<evidence type="ECO:0000259" key="10">
    <source>
        <dbReference type="PROSITE" id="PS50089"/>
    </source>
</evidence>
<feature type="region of interest" description="Disordered" evidence="9">
    <location>
        <begin position="601"/>
        <end position="645"/>
    </location>
</feature>
<evidence type="ECO:0000256" key="4">
    <source>
        <dbReference type="ARBA" id="ARBA00023015"/>
    </source>
</evidence>
<accession>A0AAD3SDH0</accession>
<evidence type="ECO:0000313" key="12">
    <source>
        <dbReference type="EMBL" id="GMH08889.1"/>
    </source>
</evidence>
<sequence length="1090" mass="119653">MEELPVEKRCSRTGTPNWRCPERAMEGKSVCRKHYFLGVQRQQEKRMQPSGDVACRERKLGRVGINGNRLDGGGFSGGSGGGPMMSIAEIFGESVEPYRPVIDFQESKKPYGDGNIGPVVDFLAGEFRGALGSDETIGIDQIVGTGGNCCVNGNRNDDENAERGRSSSPSRSREIVSENVRQCVDCHGIRAQCGDAGGVKMAAQKGKRGRPKGSKNKRKICDGREIRGQGSECGGCIFGGGVNRGSCETAGGNDGRCSLFEVFEGTTGIVAPVNQGSGGIGQLMGKYRCDQAKNLKNERDFHKGEKDKNLFDEVSCGFDSKNEITSSKGRRGRPKGSKNKKKTFAKKEDVEEVSNNWIIIVGGEGAQGEVVAEKDSRTSVGVLCLGNEGDKDRRWLIGKHDTLRGSNNENSGLAFVKDQCLSGEVAVNNGTIPSKRMRGRPKGSKNKKHLSRGVLVEGSMNGSKILGIVEVQDAAWKVVNGAERVEGQVGSESDLGGITVPEMVKHGPSNFSKNEMITPGNENSTALFVEVSHGKREHQKGLENSKKSDEKDFFVGQIKGESKTGSEMVLGAFGENSGANDEPEPFLDTISYQTLRADNGSADCFSRQKKRGRPKGSKNKKTVGGGNWNSAEKTKYEQRQNWEGKIHSSKGDMVLSDQRGTAGEIVIYQTEHEPDLLKASKNSFLDSVGCYTVIRGDSCGLDDFPKKKGRGRPKGSKNKIKVRIGNIPDQVNSFHNGRAESSNMRRPRGRLRQGGRQRKEFPNTGEIFTGIKLSASQLMDVTIRKEQSLMCHQCQRRDKSLIVSCSCCKKKHYCLQCLAKWYPDRTIEEVEKACPFCRGNCNCKACLQKKSVFMAKQKEVNKNVRLQRLIYLISRIYPLLREIQEEQNSEITIEASIQGTQLREEDILRTILDEDDRVYCDSCNTSIVNFHRSCPNPDCSYDLCLACCEELRKGFQPGGAIVVPSHEQFAKEAPSRGTDAKSQIAADRDRYAWESQVLPTNTCMVAIVSNSFKWEAKTDGSIPCPPKECGGCGAHILALRRILGPNWVENLIKSVEELTINYQLPDVSSYQGCHFCCQISSAGAGEKNQK</sequence>
<keyword evidence="7" id="KW-0863">Zinc-finger</keyword>
<feature type="compositionally biased region" description="Basic and acidic residues" evidence="9">
    <location>
        <begin position="632"/>
        <end position="645"/>
    </location>
</feature>
<gene>
    <name evidence="12" type="ORF">Nepgr_010729</name>
</gene>
<dbReference type="InterPro" id="IPR045109">
    <property type="entry name" value="LSDs-like"/>
</dbReference>
<dbReference type="InterPro" id="IPR001841">
    <property type="entry name" value="Znf_RING"/>
</dbReference>
<comment type="similarity">
    <text evidence="2">Belongs to the JARID1 histone demethylase family.</text>
</comment>
<dbReference type="PANTHER" id="PTHR12549">
    <property type="entry name" value="JMJC DOMAIN-CONTAINING HISTONE DEMETHYLATION PROTEIN"/>
    <property type="match status" value="1"/>
</dbReference>
<dbReference type="InterPro" id="IPR018866">
    <property type="entry name" value="Znf-4CXXC_R1"/>
</dbReference>
<dbReference type="EMBL" id="BSYO01000008">
    <property type="protein sequence ID" value="GMH08889.1"/>
    <property type="molecule type" value="Genomic_DNA"/>
</dbReference>
<dbReference type="PROSITE" id="PS51667">
    <property type="entry name" value="WRC"/>
    <property type="match status" value="1"/>
</dbReference>
<feature type="region of interest" description="Disordered" evidence="9">
    <location>
        <begin position="731"/>
        <end position="756"/>
    </location>
</feature>
<feature type="region of interest" description="Disordered" evidence="9">
    <location>
        <begin position="154"/>
        <end position="175"/>
    </location>
</feature>
<evidence type="ECO:0000256" key="8">
    <source>
        <dbReference type="PROSITE-ProRule" id="PRU01002"/>
    </source>
</evidence>
<dbReference type="GO" id="GO:0006357">
    <property type="term" value="P:regulation of transcription by RNA polymerase II"/>
    <property type="evidence" value="ECO:0007669"/>
    <property type="project" value="TreeGrafter"/>
</dbReference>
<dbReference type="InterPro" id="IPR014977">
    <property type="entry name" value="WRC_dom"/>
</dbReference>
<dbReference type="Pfam" id="PF10497">
    <property type="entry name" value="zf-4CXXC_R1"/>
    <property type="match status" value="1"/>
</dbReference>
<dbReference type="GO" id="GO:0032454">
    <property type="term" value="F:histone H3K9 demethylase activity"/>
    <property type="evidence" value="ECO:0007669"/>
    <property type="project" value="InterPro"/>
</dbReference>
<comment type="caution">
    <text evidence="12">The sequence shown here is derived from an EMBL/GenBank/DDBJ whole genome shotgun (WGS) entry which is preliminary data.</text>
</comment>
<feature type="domain" description="WRC" evidence="11">
    <location>
        <begin position="4"/>
        <end position="49"/>
    </location>
</feature>
<dbReference type="SMART" id="SM00384">
    <property type="entry name" value="AT_hook"/>
    <property type="match status" value="5"/>
</dbReference>
<dbReference type="GO" id="GO:0008270">
    <property type="term" value="F:zinc ion binding"/>
    <property type="evidence" value="ECO:0007669"/>
    <property type="project" value="UniProtKB-KW"/>
</dbReference>
<dbReference type="PROSITE" id="PS50089">
    <property type="entry name" value="ZF_RING_2"/>
    <property type="match status" value="1"/>
</dbReference>
<feature type="compositionally biased region" description="Basic residues" evidence="9">
    <location>
        <begin position="745"/>
        <end position="756"/>
    </location>
</feature>
<feature type="compositionally biased region" description="Polar residues" evidence="9">
    <location>
        <begin position="731"/>
        <end position="744"/>
    </location>
</feature>
<keyword evidence="13" id="KW-1185">Reference proteome</keyword>
<dbReference type="PRINTS" id="PR00929">
    <property type="entry name" value="ATHOOK"/>
</dbReference>
<keyword evidence="5" id="KW-0804">Transcription</keyword>
<keyword evidence="6" id="KW-0539">Nucleus</keyword>
<dbReference type="GO" id="GO:0003712">
    <property type="term" value="F:transcription coregulator activity"/>
    <property type="evidence" value="ECO:0007669"/>
    <property type="project" value="TreeGrafter"/>
</dbReference>
<feature type="compositionally biased region" description="Basic residues" evidence="9">
    <location>
        <begin position="607"/>
        <end position="621"/>
    </location>
</feature>
<evidence type="ECO:0000259" key="11">
    <source>
        <dbReference type="PROSITE" id="PS51667"/>
    </source>
</evidence>
<evidence type="ECO:0000256" key="1">
    <source>
        <dbReference type="ARBA" id="ARBA00004123"/>
    </source>
</evidence>
<evidence type="ECO:0000256" key="5">
    <source>
        <dbReference type="ARBA" id="ARBA00023163"/>
    </source>
</evidence>
<evidence type="ECO:0000256" key="7">
    <source>
        <dbReference type="PROSITE-ProRule" id="PRU00175"/>
    </source>
</evidence>
<protein>
    <submittedName>
        <fullName evidence="12">Uncharacterized protein</fullName>
    </submittedName>
</protein>
<reference evidence="12" key="1">
    <citation type="submission" date="2023-05" db="EMBL/GenBank/DDBJ databases">
        <title>Nepenthes gracilis genome sequencing.</title>
        <authorList>
            <person name="Fukushima K."/>
        </authorList>
    </citation>
    <scope>NUCLEOTIDE SEQUENCE</scope>
    <source>
        <strain evidence="12">SING2019-196</strain>
    </source>
</reference>
<dbReference type="InterPro" id="IPR017956">
    <property type="entry name" value="AT_hook_DNA-bd_motif"/>
</dbReference>
<comment type="caution">
    <text evidence="8">Lacks conserved residue(s) required for the propagation of feature annotation.</text>
</comment>
<comment type="subcellular location">
    <subcellularLocation>
        <location evidence="1">Nucleus</location>
    </subcellularLocation>
</comment>
<dbReference type="GO" id="GO:0000785">
    <property type="term" value="C:chromatin"/>
    <property type="evidence" value="ECO:0007669"/>
    <property type="project" value="TreeGrafter"/>
</dbReference>
<keyword evidence="3" id="KW-0479">Metal-binding</keyword>
<name>A0AAD3SDH0_NEPGR</name>
<feature type="compositionally biased region" description="Basic residues" evidence="9">
    <location>
        <begin position="328"/>
        <end position="344"/>
    </location>
</feature>
<evidence type="ECO:0000256" key="9">
    <source>
        <dbReference type="SAM" id="MobiDB-lite"/>
    </source>
</evidence>
<feature type="domain" description="RING-type" evidence="10">
    <location>
        <begin position="791"/>
        <end position="838"/>
    </location>
</feature>
<proteinExistence type="inferred from homology"/>
<evidence type="ECO:0000256" key="3">
    <source>
        <dbReference type="ARBA" id="ARBA00022723"/>
    </source>
</evidence>
<evidence type="ECO:0000256" key="2">
    <source>
        <dbReference type="ARBA" id="ARBA00006801"/>
    </source>
</evidence>
<evidence type="ECO:0000313" key="13">
    <source>
        <dbReference type="Proteomes" id="UP001279734"/>
    </source>
</evidence>
<keyword evidence="4" id="KW-0805">Transcription regulation</keyword>
<organism evidence="12 13">
    <name type="scientific">Nepenthes gracilis</name>
    <name type="common">Slender pitcher plant</name>
    <dbReference type="NCBI Taxonomy" id="150966"/>
    <lineage>
        <taxon>Eukaryota</taxon>
        <taxon>Viridiplantae</taxon>
        <taxon>Streptophyta</taxon>
        <taxon>Embryophyta</taxon>
        <taxon>Tracheophyta</taxon>
        <taxon>Spermatophyta</taxon>
        <taxon>Magnoliopsida</taxon>
        <taxon>eudicotyledons</taxon>
        <taxon>Gunneridae</taxon>
        <taxon>Pentapetalae</taxon>
        <taxon>Caryophyllales</taxon>
        <taxon>Nepenthaceae</taxon>
        <taxon>Nepenthes</taxon>
    </lineage>
</organism>
<dbReference type="AlphaFoldDB" id="A0AAD3SDH0"/>
<keyword evidence="7" id="KW-0862">Zinc</keyword>